<dbReference type="OrthoDB" id="62952at2759"/>
<proteinExistence type="predicted"/>
<evidence type="ECO:0000313" key="2">
    <source>
        <dbReference type="Proteomes" id="UP000799757"/>
    </source>
</evidence>
<gene>
    <name evidence="1" type="ORF">K505DRAFT_47133</name>
</gene>
<evidence type="ECO:0000313" key="1">
    <source>
        <dbReference type="EMBL" id="KAF2799772.1"/>
    </source>
</evidence>
<dbReference type="AlphaFoldDB" id="A0A6A6XTG7"/>
<keyword evidence="2" id="KW-1185">Reference proteome</keyword>
<name>A0A6A6XTG7_9PLEO</name>
<sequence length="354" mass="40501">MAPPTLVTLPYDIKLQILKELLYVHKPIDIFRSYDVKSKCMHLFTPTPLYVAILRTCRSLYDDAIHVMYGLNIFQFSCGLSYWKQLNDCLLWTAIIGQDNLARVASISLSLDFFENRTENSRPSCDSIKSDLSRATQIRTFADMFTSFSISASKLRNLTLSFIGFSAKHPNSIIHQITLLGGVVSSLRNINSLTVKGPVPLEWMLYLNQKMRVPVRMEGAYALRWGLLDAIDLLHTELSFLIELRKFKPLPKETRFQLSSRTGIATSSHIRDEVIDHPQYYLAGDRNDPATVASATLVAATNTFKTEHKLKSKFCQSPVQIYNIQRQMRIKKMEILRGFRDELKELGMLRIVTE</sequence>
<dbReference type="EMBL" id="MU001758">
    <property type="protein sequence ID" value="KAF2799772.1"/>
    <property type="molecule type" value="Genomic_DNA"/>
</dbReference>
<protein>
    <recommendedName>
        <fullName evidence="3">F-box domain-containing protein</fullName>
    </recommendedName>
</protein>
<organism evidence="1 2">
    <name type="scientific">Melanomma pulvis-pyrius CBS 109.77</name>
    <dbReference type="NCBI Taxonomy" id="1314802"/>
    <lineage>
        <taxon>Eukaryota</taxon>
        <taxon>Fungi</taxon>
        <taxon>Dikarya</taxon>
        <taxon>Ascomycota</taxon>
        <taxon>Pezizomycotina</taxon>
        <taxon>Dothideomycetes</taxon>
        <taxon>Pleosporomycetidae</taxon>
        <taxon>Pleosporales</taxon>
        <taxon>Melanommataceae</taxon>
        <taxon>Melanomma</taxon>
    </lineage>
</organism>
<reference evidence="1" key="1">
    <citation type="journal article" date="2020" name="Stud. Mycol.">
        <title>101 Dothideomycetes genomes: a test case for predicting lifestyles and emergence of pathogens.</title>
        <authorList>
            <person name="Haridas S."/>
            <person name="Albert R."/>
            <person name="Binder M."/>
            <person name="Bloem J."/>
            <person name="Labutti K."/>
            <person name="Salamov A."/>
            <person name="Andreopoulos B."/>
            <person name="Baker S."/>
            <person name="Barry K."/>
            <person name="Bills G."/>
            <person name="Bluhm B."/>
            <person name="Cannon C."/>
            <person name="Castanera R."/>
            <person name="Culley D."/>
            <person name="Daum C."/>
            <person name="Ezra D."/>
            <person name="Gonzalez J."/>
            <person name="Henrissat B."/>
            <person name="Kuo A."/>
            <person name="Liang C."/>
            <person name="Lipzen A."/>
            <person name="Lutzoni F."/>
            <person name="Magnuson J."/>
            <person name="Mondo S."/>
            <person name="Nolan M."/>
            <person name="Ohm R."/>
            <person name="Pangilinan J."/>
            <person name="Park H.-J."/>
            <person name="Ramirez L."/>
            <person name="Alfaro M."/>
            <person name="Sun H."/>
            <person name="Tritt A."/>
            <person name="Yoshinaga Y."/>
            <person name="Zwiers L.-H."/>
            <person name="Turgeon B."/>
            <person name="Goodwin S."/>
            <person name="Spatafora J."/>
            <person name="Crous P."/>
            <person name="Grigoriev I."/>
        </authorList>
    </citation>
    <scope>NUCLEOTIDE SEQUENCE</scope>
    <source>
        <strain evidence="1">CBS 109.77</strain>
    </source>
</reference>
<evidence type="ECO:0008006" key="3">
    <source>
        <dbReference type="Google" id="ProtNLM"/>
    </source>
</evidence>
<dbReference type="Proteomes" id="UP000799757">
    <property type="component" value="Unassembled WGS sequence"/>
</dbReference>
<accession>A0A6A6XTG7</accession>